<dbReference type="Pfam" id="PF15100">
    <property type="entry name" value="TMEM187"/>
    <property type="match status" value="1"/>
</dbReference>
<feature type="transmembrane region" description="Helical" evidence="1">
    <location>
        <begin position="62"/>
        <end position="81"/>
    </location>
</feature>
<feature type="transmembrane region" description="Helical" evidence="1">
    <location>
        <begin position="7"/>
        <end position="26"/>
    </location>
</feature>
<feature type="transmembrane region" description="Helical" evidence="1">
    <location>
        <begin position="204"/>
        <end position="220"/>
    </location>
</feature>
<accession>A0AA89C7J2</accession>
<organism evidence="2 3">
    <name type="scientific">Pinctada imbricata</name>
    <name type="common">Atlantic pearl-oyster</name>
    <name type="synonym">Pinctada martensii</name>
    <dbReference type="NCBI Taxonomy" id="66713"/>
    <lineage>
        <taxon>Eukaryota</taxon>
        <taxon>Metazoa</taxon>
        <taxon>Spiralia</taxon>
        <taxon>Lophotrochozoa</taxon>
        <taxon>Mollusca</taxon>
        <taxon>Bivalvia</taxon>
        <taxon>Autobranchia</taxon>
        <taxon>Pteriomorphia</taxon>
        <taxon>Pterioida</taxon>
        <taxon>Pterioidea</taxon>
        <taxon>Pteriidae</taxon>
        <taxon>Pinctada</taxon>
    </lineage>
</organism>
<keyword evidence="1" id="KW-1133">Transmembrane helix</keyword>
<feature type="transmembrane region" description="Helical" evidence="1">
    <location>
        <begin position="175"/>
        <end position="192"/>
    </location>
</feature>
<evidence type="ECO:0000313" key="3">
    <source>
        <dbReference type="Proteomes" id="UP001186944"/>
    </source>
</evidence>
<dbReference type="PANTHER" id="PTHR15066:SF0">
    <property type="entry name" value="TRANSMEMBRANE PROTEIN 187"/>
    <property type="match status" value="1"/>
</dbReference>
<dbReference type="InterPro" id="IPR028066">
    <property type="entry name" value="TMEM187"/>
</dbReference>
<dbReference type="AlphaFoldDB" id="A0AA89C7J2"/>
<dbReference type="EMBL" id="VSWD01000005">
    <property type="protein sequence ID" value="KAK3102753.1"/>
    <property type="molecule type" value="Genomic_DNA"/>
</dbReference>
<evidence type="ECO:0008006" key="4">
    <source>
        <dbReference type="Google" id="ProtNLM"/>
    </source>
</evidence>
<keyword evidence="1" id="KW-0812">Transmembrane</keyword>
<evidence type="ECO:0000313" key="2">
    <source>
        <dbReference type="EMBL" id="KAK3102753.1"/>
    </source>
</evidence>
<dbReference type="GO" id="GO:0030133">
    <property type="term" value="C:transport vesicle"/>
    <property type="evidence" value="ECO:0007669"/>
    <property type="project" value="TreeGrafter"/>
</dbReference>
<name>A0AA89C7J2_PINIB</name>
<keyword evidence="1" id="KW-0472">Membrane</keyword>
<dbReference type="Proteomes" id="UP001186944">
    <property type="component" value="Unassembled WGS sequence"/>
</dbReference>
<proteinExistence type="predicted"/>
<protein>
    <recommendedName>
        <fullName evidence="4">Transmembrane protein</fullName>
    </recommendedName>
</protein>
<reference evidence="2" key="1">
    <citation type="submission" date="2019-08" db="EMBL/GenBank/DDBJ databases">
        <title>The improved chromosome-level genome for the pearl oyster Pinctada fucata martensii using PacBio sequencing and Hi-C.</title>
        <authorList>
            <person name="Zheng Z."/>
        </authorList>
    </citation>
    <scope>NUCLEOTIDE SEQUENCE</scope>
    <source>
        <strain evidence="2">ZZ-2019</strain>
        <tissue evidence="2">Adductor muscle</tissue>
    </source>
</reference>
<feature type="transmembrane region" description="Helical" evidence="1">
    <location>
        <begin position="93"/>
        <end position="115"/>
    </location>
</feature>
<comment type="caution">
    <text evidence="2">The sequence shown here is derived from an EMBL/GenBank/DDBJ whole genome shotgun (WGS) entry which is preliminary data.</text>
</comment>
<keyword evidence="3" id="KW-1185">Reference proteome</keyword>
<sequence length="271" mass="30598">MTLAMLLPFTIVAMVTLIMSVVTYIGTFDHVTTELGSDHYAEKCPEFLSKFVPESFTMPMNTLVNIGYIMVGAYYSAVASVRSKQQVFSAQDCFMFYLFNFGAAFYGVIQTLRILTQMHKFAVMDQWYTLPLFNFVFIWSKSLTANPQPTQSALIMALSLTSYCLAVWTEIGFEIALAFHIFVAVIGGVTAYRKFPATSAPRTFFGALLSCVGFVVFKLLDLELPKYHSLFTFISGHFISKIADILQIYYVNVYFEALTLHKNKLKAQKSD</sequence>
<gene>
    <name evidence="2" type="ORF">FSP39_013667</name>
</gene>
<dbReference type="PANTHER" id="PTHR15066">
    <property type="entry name" value="TRANSMEMBRANE PROTEIN 187"/>
    <property type="match status" value="1"/>
</dbReference>
<evidence type="ECO:0000256" key="1">
    <source>
        <dbReference type="SAM" id="Phobius"/>
    </source>
</evidence>